<evidence type="ECO:0000313" key="1">
    <source>
        <dbReference type="EMBL" id="SFJ48719.1"/>
    </source>
</evidence>
<evidence type="ECO:0008006" key="3">
    <source>
        <dbReference type="Google" id="ProtNLM"/>
    </source>
</evidence>
<organism evidence="1 2">
    <name type="scientific">Olleya namhaensis</name>
    <dbReference type="NCBI Taxonomy" id="1144750"/>
    <lineage>
        <taxon>Bacteria</taxon>
        <taxon>Pseudomonadati</taxon>
        <taxon>Bacteroidota</taxon>
        <taxon>Flavobacteriia</taxon>
        <taxon>Flavobacteriales</taxon>
        <taxon>Flavobacteriaceae</taxon>
    </lineage>
</organism>
<dbReference type="SUPFAM" id="SSF55729">
    <property type="entry name" value="Acyl-CoA N-acyltransferases (Nat)"/>
    <property type="match status" value="1"/>
</dbReference>
<proteinExistence type="predicted"/>
<dbReference type="Gene3D" id="3.40.630.30">
    <property type="match status" value="1"/>
</dbReference>
<keyword evidence="2" id="KW-1185">Reference proteome</keyword>
<protein>
    <recommendedName>
        <fullName evidence="3">Acetyltransferase (GNAT) domain-containing protein</fullName>
    </recommendedName>
</protein>
<dbReference type="EMBL" id="FORM01000008">
    <property type="protein sequence ID" value="SFJ48719.1"/>
    <property type="molecule type" value="Genomic_DNA"/>
</dbReference>
<dbReference type="RefSeq" id="WP_245741151.1">
    <property type="nucleotide sequence ID" value="NZ_FORM01000008.1"/>
</dbReference>
<evidence type="ECO:0000313" key="2">
    <source>
        <dbReference type="Proteomes" id="UP000199559"/>
    </source>
</evidence>
<dbReference type="STRING" id="1144750.SAMN05443431_108104"/>
<dbReference type="Proteomes" id="UP000199559">
    <property type="component" value="Unassembled WGS sequence"/>
</dbReference>
<sequence>MEYHNDRFNDFSLLVFKDEKLVAILPANRVEDCVYSHQGLTYGGLVFKENLKLNSVLLIYKALLKFLNEAKISELQLKILPSIYNTLPNDEQSYIMFLLNAKLNRRDALSVIDYRQALKFSKDRLEGVKRGKKHGLVIKEEGGFESFWSTVLEPNLNEKHNVKPVHSLAEITALKTNFEKQIRQFNVYQNNQIVAGTTIFESKYVAHSQYISGNNQKNELGSLDFLHHYLITSVFNKKRFFDFGVSNVNNGRQVNQGLQYWKEGFGARTVTQDFYTVDTNSYKILDTVLI</sequence>
<gene>
    <name evidence="1" type="ORF">SAMN05443431_108104</name>
</gene>
<name>A0A1I3RSS8_9FLAO</name>
<reference evidence="2" key="1">
    <citation type="submission" date="2016-10" db="EMBL/GenBank/DDBJ databases">
        <authorList>
            <person name="Varghese N."/>
            <person name="Submissions S."/>
        </authorList>
    </citation>
    <scope>NUCLEOTIDE SEQUENCE [LARGE SCALE GENOMIC DNA]</scope>
    <source>
        <strain evidence="2">DSM 28881</strain>
    </source>
</reference>
<dbReference type="InterPro" id="IPR016181">
    <property type="entry name" value="Acyl_CoA_acyltransferase"/>
</dbReference>
<accession>A0A1I3RSS8</accession>
<dbReference type="AlphaFoldDB" id="A0A1I3RSS8"/>